<organism evidence="2 3">
    <name type="scientific">Paramagnetospirillum marisnigri</name>
    <dbReference type="NCBI Taxonomy" id="1285242"/>
    <lineage>
        <taxon>Bacteria</taxon>
        <taxon>Pseudomonadati</taxon>
        <taxon>Pseudomonadota</taxon>
        <taxon>Alphaproteobacteria</taxon>
        <taxon>Rhodospirillales</taxon>
        <taxon>Magnetospirillaceae</taxon>
        <taxon>Paramagnetospirillum</taxon>
    </lineage>
</organism>
<dbReference type="Proteomes" id="UP000078428">
    <property type="component" value="Unassembled WGS sequence"/>
</dbReference>
<protein>
    <recommendedName>
        <fullName evidence="4">Copper chaperone PCu(A)C</fullName>
    </recommendedName>
</protein>
<comment type="caution">
    <text evidence="2">The sequence shown here is derived from an EMBL/GenBank/DDBJ whole genome shotgun (WGS) entry which is preliminary data.</text>
</comment>
<dbReference type="SUPFAM" id="SSF110087">
    <property type="entry name" value="DR1885-like metal-binding protein"/>
    <property type="match status" value="1"/>
</dbReference>
<sequence>MKTILLAAALLLSALPAIAADIQVSGAFMRAAPVAGGNGAAFLTVTNHGADDRLVSAEASISRTVELHTHVKDGDVFRMRKVESIAVPAHGAAELKPGGDHIMFIGLTAPAKEGTKVALTLVFEKAGKIEVDVPVLAPGAMGAAMPMPMHGGHMKH</sequence>
<dbReference type="RefSeq" id="WP_068490282.1">
    <property type="nucleotide sequence ID" value="NZ_LWQT01000040.1"/>
</dbReference>
<evidence type="ECO:0000313" key="2">
    <source>
        <dbReference type="EMBL" id="OAN53145.1"/>
    </source>
</evidence>
<name>A0A178MU92_9PROT</name>
<evidence type="ECO:0008006" key="4">
    <source>
        <dbReference type="Google" id="ProtNLM"/>
    </source>
</evidence>
<dbReference type="InterPro" id="IPR007410">
    <property type="entry name" value="LpqE-like"/>
</dbReference>
<evidence type="ECO:0000256" key="1">
    <source>
        <dbReference type="SAM" id="SignalP"/>
    </source>
</evidence>
<feature type="signal peptide" evidence="1">
    <location>
        <begin position="1"/>
        <end position="19"/>
    </location>
</feature>
<proteinExistence type="predicted"/>
<dbReference type="AlphaFoldDB" id="A0A178MU92"/>
<dbReference type="Gene3D" id="2.60.40.1890">
    <property type="entry name" value="PCu(A)C copper chaperone"/>
    <property type="match status" value="1"/>
</dbReference>
<evidence type="ECO:0000313" key="3">
    <source>
        <dbReference type="Proteomes" id="UP000078428"/>
    </source>
</evidence>
<dbReference type="EMBL" id="LWQT01000040">
    <property type="protein sequence ID" value="OAN53145.1"/>
    <property type="molecule type" value="Genomic_DNA"/>
</dbReference>
<keyword evidence="3" id="KW-1185">Reference proteome</keyword>
<dbReference type="OrthoDB" id="9796962at2"/>
<keyword evidence="1" id="KW-0732">Signal</keyword>
<gene>
    <name evidence="2" type="ORF">A6A04_14400</name>
</gene>
<dbReference type="STRING" id="1285242.A6A04_14400"/>
<dbReference type="PANTHER" id="PTHR36302:SF1">
    <property type="entry name" value="COPPER CHAPERONE PCU(A)C"/>
    <property type="match status" value="1"/>
</dbReference>
<dbReference type="InterPro" id="IPR036182">
    <property type="entry name" value="PCuAC_sf"/>
</dbReference>
<dbReference type="InterPro" id="IPR058248">
    <property type="entry name" value="Lxx211020-like"/>
</dbReference>
<dbReference type="PANTHER" id="PTHR36302">
    <property type="entry name" value="BLR7088 PROTEIN"/>
    <property type="match status" value="1"/>
</dbReference>
<accession>A0A178MU92</accession>
<feature type="chain" id="PRO_5008092257" description="Copper chaperone PCu(A)C" evidence="1">
    <location>
        <begin position="20"/>
        <end position="156"/>
    </location>
</feature>
<dbReference type="Pfam" id="PF04314">
    <property type="entry name" value="PCuAC"/>
    <property type="match status" value="1"/>
</dbReference>
<reference evidence="2 3" key="1">
    <citation type="submission" date="2016-04" db="EMBL/GenBank/DDBJ databases">
        <title>Draft genome sequence of freshwater magnetotactic bacteria Magnetospirillum marisnigri SP-1 and Magnetospirillum moscoviense BB-1.</title>
        <authorList>
            <person name="Koziaeva V."/>
            <person name="Dziuba M.V."/>
            <person name="Ivanov T.M."/>
            <person name="Kuznetsov B."/>
            <person name="Grouzdev D.S."/>
        </authorList>
    </citation>
    <scope>NUCLEOTIDE SEQUENCE [LARGE SCALE GENOMIC DNA]</scope>
    <source>
        <strain evidence="2 3">SP-1</strain>
    </source>
</reference>